<evidence type="ECO:0000256" key="1">
    <source>
        <dbReference type="SAM" id="MobiDB-lite"/>
    </source>
</evidence>
<proteinExistence type="predicted"/>
<feature type="compositionally biased region" description="Basic and acidic residues" evidence="1">
    <location>
        <begin position="1"/>
        <end position="10"/>
    </location>
</feature>
<evidence type="ECO:0000313" key="2">
    <source>
        <dbReference type="EMBL" id="MCI55797.1"/>
    </source>
</evidence>
<feature type="non-terminal residue" evidence="2">
    <location>
        <position position="56"/>
    </location>
</feature>
<reference evidence="2 3" key="1">
    <citation type="journal article" date="2018" name="Front. Plant Sci.">
        <title>Red Clover (Trifolium pratense) and Zigzag Clover (T. medium) - A Picture of Genomic Similarities and Differences.</title>
        <authorList>
            <person name="Dluhosova J."/>
            <person name="Istvanek J."/>
            <person name="Nedelnik J."/>
            <person name="Repkova J."/>
        </authorList>
    </citation>
    <scope>NUCLEOTIDE SEQUENCE [LARGE SCALE GENOMIC DNA]</scope>
    <source>
        <strain evidence="3">cv. 10/8</strain>
        <tissue evidence="2">Leaf</tissue>
    </source>
</reference>
<organism evidence="2 3">
    <name type="scientific">Trifolium medium</name>
    <dbReference type="NCBI Taxonomy" id="97028"/>
    <lineage>
        <taxon>Eukaryota</taxon>
        <taxon>Viridiplantae</taxon>
        <taxon>Streptophyta</taxon>
        <taxon>Embryophyta</taxon>
        <taxon>Tracheophyta</taxon>
        <taxon>Spermatophyta</taxon>
        <taxon>Magnoliopsida</taxon>
        <taxon>eudicotyledons</taxon>
        <taxon>Gunneridae</taxon>
        <taxon>Pentapetalae</taxon>
        <taxon>rosids</taxon>
        <taxon>fabids</taxon>
        <taxon>Fabales</taxon>
        <taxon>Fabaceae</taxon>
        <taxon>Papilionoideae</taxon>
        <taxon>50 kb inversion clade</taxon>
        <taxon>NPAAA clade</taxon>
        <taxon>Hologalegina</taxon>
        <taxon>IRL clade</taxon>
        <taxon>Trifolieae</taxon>
        <taxon>Trifolium</taxon>
    </lineage>
</organism>
<feature type="region of interest" description="Disordered" evidence="1">
    <location>
        <begin position="1"/>
        <end position="20"/>
    </location>
</feature>
<name>A0A392T5W2_9FABA</name>
<dbReference type="EMBL" id="LXQA010501759">
    <property type="protein sequence ID" value="MCI55797.1"/>
    <property type="molecule type" value="Genomic_DNA"/>
</dbReference>
<dbReference type="Proteomes" id="UP000265520">
    <property type="component" value="Unassembled WGS sequence"/>
</dbReference>
<protein>
    <submittedName>
        <fullName evidence="2">Uncharacterized protein</fullName>
    </submittedName>
</protein>
<keyword evidence="3" id="KW-1185">Reference proteome</keyword>
<evidence type="ECO:0000313" key="3">
    <source>
        <dbReference type="Proteomes" id="UP000265520"/>
    </source>
</evidence>
<feature type="region of interest" description="Disordered" evidence="1">
    <location>
        <begin position="28"/>
        <end position="56"/>
    </location>
</feature>
<dbReference type="AlphaFoldDB" id="A0A392T5W2"/>
<comment type="caution">
    <text evidence="2">The sequence shown here is derived from an EMBL/GenBank/DDBJ whole genome shotgun (WGS) entry which is preliminary data.</text>
</comment>
<sequence length="56" mass="6430">MTGASHHDNDPINQRRQRWRRCCVKTHPPCRHGKNEQERAVEADPGDEVVTTQPLA</sequence>
<accession>A0A392T5W2</accession>
<feature type="compositionally biased region" description="Basic and acidic residues" evidence="1">
    <location>
        <begin position="33"/>
        <end position="42"/>
    </location>
</feature>